<sequence length="214" mass="23218">MIITRAKDFQEVLQSLEGAQKVFVIGCGECATLCETGDEPRVAEMKSRLEEVGKTVTGTMIPEVGCHLLDVKRLARANKEAVEAADVLLVMSCGAGTQVAQEAIGKFALPANDTIFHGETQRYGHFAERCAQCGQCRLAETGGICTVVRCAKGLTNGPCGGVVDGKCEVDREQDCGWFLIYEQLRDAGRLDLLRKIGQPRDYANRVTAHVIQRG</sequence>
<dbReference type="Proteomes" id="UP000052020">
    <property type="component" value="Unassembled WGS sequence"/>
</dbReference>
<evidence type="ECO:0000313" key="2">
    <source>
        <dbReference type="EMBL" id="KPJ62115.1"/>
    </source>
</evidence>
<proteinExistence type="predicted"/>
<dbReference type="EMBL" id="LIZY01000131">
    <property type="protein sequence ID" value="KPJ62115.1"/>
    <property type="molecule type" value="Genomic_DNA"/>
</dbReference>
<evidence type="ECO:0000313" key="3">
    <source>
        <dbReference type="Proteomes" id="UP000052020"/>
    </source>
</evidence>
<dbReference type="PANTHER" id="PTHR38755">
    <property type="entry name" value="5,10-METHYLENETETRAHYDROFOLATE REDUCTASE"/>
    <property type="match status" value="1"/>
</dbReference>
<comment type="caution">
    <text evidence="2">The sequence shown here is derived from an EMBL/GenBank/DDBJ whole genome shotgun (WGS) entry which is preliminary data.</text>
</comment>
<reference evidence="2 3" key="1">
    <citation type="journal article" date="2015" name="Microbiome">
        <title>Genomic resolution of linkages in carbon, nitrogen, and sulfur cycling among widespread estuary sediment bacteria.</title>
        <authorList>
            <person name="Baker B.J."/>
            <person name="Lazar C.S."/>
            <person name="Teske A.P."/>
            <person name="Dick G.J."/>
        </authorList>
    </citation>
    <scope>NUCLEOTIDE SEQUENCE [LARGE SCALE GENOMIC DNA]</scope>
    <source>
        <strain evidence="2">DG_56</strain>
    </source>
</reference>
<organism evidence="2 3">
    <name type="scientific">candidate division KD3-62 bacterium DG_56</name>
    <dbReference type="NCBI Taxonomy" id="1704032"/>
    <lineage>
        <taxon>Bacteria</taxon>
        <taxon>candidate division KD3-62</taxon>
    </lineage>
</organism>
<name>A0A0S7XIW6_9BACT</name>
<dbReference type="Pfam" id="PF12225">
    <property type="entry name" value="DUF5981"/>
    <property type="match status" value="1"/>
</dbReference>
<dbReference type="InterPro" id="IPR022026">
    <property type="entry name" value="DUF5981"/>
</dbReference>
<feature type="domain" description="Methylene-tetrahydrofolate reductase C-terminal-like" evidence="1">
    <location>
        <begin position="110"/>
        <end position="202"/>
    </location>
</feature>
<dbReference type="PANTHER" id="PTHR38755:SF1">
    <property type="entry name" value="METHYLENE-TETRAHYDROFOLATE REDUCTASE C-TERMINAL DOMAIN-CONTAINING PROTEIN"/>
    <property type="match status" value="1"/>
</dbReference>
<dbReference type="AlphaFoldDB" id="A0A0S7XIW6"/>
<gene>
    <name evidence="2" type="ORF">AMK68_05330</name>
</gene>
<evidence type="ECO:0000259" key="1">
    <source>
        <dbReference type="Pfam" id="PF12225"/>
    </source>
</evidence>
<protein>
    <recommendedName>
        <fullName evidence="1">Methylene-tetrahydrofolate reductase C-terminal-like domain-containing protein</fullName>
    </recommendedName>
</protein>
<accession>A0A0S7XIW6</accession>